<feature type="compositionally biased region" description="Polar residues" evidence="1">
    <location>
        <begin position="337"/>
        <end position="357"/>
    </location>
</feature>
<evidence type="ECO:0000313" key="2">
    <source>
        <dbReference type="EMBL" id="CAE0412680.1"/>
    </source>
</evidence>
<dbReference type="EMBL" id="HBIM01012087">
    <property type="protein sequence ID" value="CAE0412680.1"/>
    <property type="molecule type" value="Transcribed_RNA"/>
</dbReference>
<sequence>MVMNLLKTDNDESERQLTPDEIRRATGFNPRPVRDRNNFSPEAIRQRTGFNPTLAKYRPPPPPLGRQCYAAAAVAVRNNISLPPPSNHPSMENDDDISDVTLDDRLAVPAATIRRGRRPGPLPINRNNFDDDDDDDDDDDSDFPSLDDRFVESASVEEPASELTVEPQPQNDHPHGGGGDDESSSFPLLDDRFAVSSSACASARRYPSSHKCSHDNHHHHSTHHREKDESTTAISLTSEEEFGSVPVCSQSNQISNNGLDREDQDEHGTVVPSSFSTCGDFDVQNNNHQKNNADRRRQSAPPVLNGNYYYYNRAPSEGSLAPPPPRYYQSARMFLTKGSNHNNDNNGLAPSNNVANSHSEHEQENQDEEPTNFDAPEARCYPPPHPPEASSSPQPIPNNYVANNKPPLPPEAAPRALPFPTLMGEANVNDDETHYTAPEPQCYPPPPPPFLQSPPIQPPPRPPPTRANLPPPLPSSSVGRPVAAAGGECEFYQNPTILGLLIQTFRYREARRRLEQNGLAEAAVWVVARRQNGKEKDSAVDDESSNYAYRRLPLHIATDALSSTAVMDNPGLRGELEALIGRLLYAYPKGCSERDHEGNLPLHHAVRYNAAPETISNLLVAYPEALREKDPAGKDPLALSEFNYNNQTVNKLLRLKHDFWVKAGEETRLRLKHRHIPLTQDSVASMSVLAGRADGFGQNVNQINSFDDDTLVTMDETSLRSVANSYFEHRNTGANDIYFEPPATRLCSINEEDDGAKAKNTTSERMATIIPEPYLPPPNVSYSLH</sequence>
<proteinExistence type="predicted"/>
<accession>A0A7S3P8M8</accession>
<dbReference type="GO" id="GO:0030041">
    <property type="term" value="P:actin filament polymerization"/>
    <property type="evidence" value="ECO:0007669"/>
    <property type="project" value="TreeGrafter"/>
</dbReference>
<protein>
    <submittedName>
        <fullName evidence="2">Uncharacterized protein</fullName>
    </submittedName>
</protein>
<feature type="compositionally biased region" description="Low complexity" evidence="1">
    <location>
        <begin position="152"/>
        <end position="162"/>
    </location>
</feature>
<name>A0A7S3P8M8_9STRA</name>
<dbReference type="PANTHER" id="PTHR45691">
    <property type="entry name" value="PROTEIN DIAPHANOUS"/>
    <property type="match status" value="1"/>
</dbReference>
<dbReference type="GO" id="GO:0005884">
    <property type="term" value="C:actin filament"/>
    <property type="evidence" value="ECO:0007669"/>
    <property type="project" value="TreeGrafter"/>
</dbReference>
<dbReference type="AlphaFoldDB" id="A0A7S3P8M8"/>
<feature type="compositionally biased region" description="Acidic residues" evidence="1">
    <location>
        <begin position="130"/>
        <end position="142"/>
    </location>
</feature>
<feature type="region of interest" description="Disordered" evidence="1">
    <location>
        <begin position="111"/>
        <end position="187"/>
    </location>
</feature>
<feature type="compositionally biased region" description="Polar residues" evidence="1">
    <location>
        <begin position="271"/>
        <end position="290"/>
    </location>
</feature>
<feature type="compositionally biased region" description="Polar residues" evidence="1">
    <location>
        <begin position="247"/>
        <end position="258"/>
    </location>
</feature>
<dbReference type="PANTHER" id="PTHR45691:SF6">
    <property type="entry name" value="PROTEIN DIAPHANOUS"/>
    <property type="match status" value="1"/>
</dbReference>
<gene>
    <name evidence="2" type="ORF">ACOF00016_LOCUS9940</name>
</gene>
<feature type="compositionally biased region" description="Basic and acidic residues" evidence="1">
    <location>
        <begin position="259"/>
        <end position="268"/>
    </location>
</feature>
<organism evidence="2">
    <name type="scientific">Amphora coffeiformis</name>
    <dbReference type="NCBI Taxonomy" id="265554"/>
    <lineage>
        <taxon>Eukaryota</taxon>
        <taxon>Sar</taxon>
        <taxon>Stramenopiles</taxon>
        <taxon>Ochrophyta</taxon>
        <taxon>Bacillariophyta</taxon>
        <taxon>Bacillariophyceae</taxon>
        <taxon>Bacillariophycidae</taxon>
        <taxon>Thalassiophysales</taxon>
        <taxon>Catenulaceae</taxon>
        <taxon>Amphora</taxon>
    </lineage>
</organism>
<feature type="compositionally biased region" description="Pro residues" evidence="1">
    <location>
        <begin position="441"/>
        <end position="474"/>
    </location>
</feature>
<feature type="region of interest" description="Disordered" evidence="1">
    <location>
        <begin position="206"/>
        <end position="308"/>
    </location>
</feature>
<reference evidence="2" key="1">
    <citation type="submission" date="2021-01" db="EMBL/GenBank/DDBJ databases">
        <authorList>
            <person name="Corre E."/>
            <person name="Pelletier E."/>
            <person name="Niang G."/>
            <person name="Scheremetjew M."/>
            <person name="Finn R."/>
            <person name="Kale V."/>
            <person name="Holt S."/>
            <person name="Cochrane G."/>
            <person name="Meng A."/>
            <person name="Brown T."/>
            <person name="Cohen L."/>
        </authorList>
    </citation>
    <scope>NUCLEOTIDE SEQUENCE</scope>
    <source>
        <strain evidence="2">CCMP127</strain>
    </source>
</reference>
<dbReference type="InterPro" id="IPR051412">
    <property type="entry name" value="Formin_Homology_Diaphanous_sf"/>
</dbReference>
<feature type="region of interest" description="Disordered" evidence="1">
    <location>
        <begin position="336"/>
        <end position="481"/>
    </location>
</feature>
<dbReference type="InterPro" id="IPR036770">
    <property type="entry name" value="Ankyrin_rpt-contain_sf"/>
</dbReference>
<dbReference type="SUPFAM" id="SSF48403">
    <property type="entry name" value="Ankyrin repeat"/>
    <property type="match status" value="1"/>
</dbReference>
<evidence type="ECO:0000256" key="1">
    <source>
        <dbReference type="SAM" id="MobiDB-lite"/>
    </source>
</evidence>